<evidence type="ECO:0000256" key="3">
    <source>
        <dbReference type="ARBA" id="ARBA00015972"/>
    </source>
</evidence>
<comment type="catalytic activity">
    <reaction evidence="10">
        <text>RNA(n) + a ribonucleoside 5'-triphosphate = RNA(n+1) + diphosphate</text>
        <dbReference type="Rhea" id="RHEA:21248"/>
        <dbReference type="Rhea" id="RHEA-COMP:14527"/>
        <dbReference type="Rhea" id="RHEA-COMP:17342"/>
        <dbReference type="ChEBI" id="CHEBI:33019"/>
        <dbReference type="ChEBI" id="CHEBI:61557"/>
        <dbReference type="ChEBI" id="CHEBI:140395"/>
        <dbReference type="EC" id="2.7.7.6"/>
    </reaction>
</comment>
<dbReference type="InterPro" id="IPR036603">
    <property type="entry name" value="RBP11-like"/>
</dbReference>
<evidence type="ECO:0000256" key="6">
    <source>
        <dbReference type="ARBA" id="ARBA00022695"/>
    </source>
</evidence>
<feature type="compositionally biased region" description="Basic and acidic residues" evidence="11">
    <location>
        <begin position="264"/>
        <end position="280"/>
    </location>
</feature>
<evidence type="ECO:0000313" key="13">
    <source>
        <dbReference type="EMBL" id="OGF23543.1"/>
    </source>
</evidence>
<keyword evidence="6" id="KW-0548">Nucleotidyltransferase</keyword>
<evidence type="ECO:0000259" key="12">
    <source>
        <dbReference type="SMART" id="SM00662"/>
    </source>
</evidence>
<evidence type="ECO:0000256" key="4">
    <source>
        <dbReference type="ARBA" id="ARBA00022478"/>
    </source>
</evidence>
<keyword evidence="4 13" id="KW-0240">DNA-directed RNA polymerase</keyword>
<dbReference type="GO" id="GO:0003899">
    <property type="term" value="F:DNA-directed RNA polymerase activity"/>
    <property type="evidence" value="ECO:0007669"/>
    <property type="project" value="UniProtKB-EC"/>
</dbReference>
<protein>
    <recommendedName>
        <fullName evidence="3">DNA-directed RNA polymerase subunit alpha</fullName>
        <ecNumber evidence="2">2.7.7.6</ecNumber>
    </recommendedName>
    <alternativeName>
        <fullName evidence="9">RNA polymerase subunit alpha</fullName>
    </alternativeName>
    <alternativeName>
        <fullName evidence="8">Transcriptase subunit alpha</fullName>
    </alternativeName>
</protein>
<comment type="similarity">
    <text evidence="1">Belongs to the RNA polymerase alpha chain family.</text>
</comment>
<dbReference type="Pfam" id="PF01000">
    <property type="entry name" value="RNA_pol_A_bac"/>
    <property type="match status" value="1"/>
</dbReference>
<evidence type="ECO:0000256" key="10">
    <source>
        <dbReference type="ARBA" id="ARBA00048552"/>
    </source>
</evidence>
<dbReference type="GO" id="GO:0005737">
    <property type="term" value="C:cytoplasm"/>
    <property type="evidence" value="ECO:0007669"/>
    <property type="project" value="UniProtKB-ARBA"/>
</dbReference>
<dbReference type="EMBL" id="MFFT01000005">
    <property type="protein sequence ID" value="OGF23543.1"/>
    <property type="molecule type" value="Genomic_DNA"/>
</dbReference>
<dbReference type="GO" id="GO:0046983">
    <property type="term" value="F:protein dimerization activity"/>
    <property type="evidence" value="ECO:0007669"/>
    <property type="project" value="InterPro"/>
</dbReference>
<dbReference type="InterPro" id="IPR011773">
    <property type="entry name" value="DNA-dir_RpoA"/>
</dbReference>
<dbReference type="Pfam" id="PF01193">
    <property type="entry name" value="RNA_pol_L"/>
    <property type="match status" value="1"/>
</dbReference>
<dbReference type="Gene3D" id="2.170.120.12">
    <property type="entry name" value="DNA-directed RNA polymerase, insert domain"/>
    <property type="match status" value="1"/>
</dbReference>
<dbReference type="NCBIfam" id="TIGR02027">
    <property type="entry name" value="rpoA"/>
    <property type="match status" value="1"/>
</dbReference>
<evidence type="ECO:0000256" key="7">
    <source>
        <dbReference type="ARBA" id="ARBA00023163"/>
    </source>
</evidence>
<evidence type="ECO:0000256" key="9">
    <source>
        <dbReference type="ARBA" id="ARBA00033070"/>
    </source>
</evidence>
<dbReference type="SUPFAM" id="SSF55257">
    <property type="entry name" value="RBP11-like subunits of RNA polymerase"/>
    <property type="match status" value="1"/>
</dbReference>
<gene>
    <name evidence="13" type="ORF">A3D45_01850</name>
</gene>
<name>A0A1F5SAR2_9BACT</name>
<evidence type="ECO:0000313" key="14">
    <source>
        <dbReference type="Proteomes" id="UP000176877"/>
    </source>
</evidence>
<dbReference type="GO" id="GO:0006351">
    <property type="term" value="P:DNA-templated transcription"/>
    <property type="evidence" value="ECO:0007669"/>
    <property type="project" value="InterPro"/>
</dbReference>
<feature type="domain" description="DNA-directed RNA polymerase RpoA/D/Rpb3-type" evidence="12">
    <location>
        <begin position="39"/>
        <end position="247"/>
    </location>
</feature>
<evidence type="ECO:0000256" key="2">
    <source>
        <dbReference type="ARBA" id="ARBA00012418"/>
    </source>
</evidence>
<sequence>MRKPSWSFIRNNILNNINFMQKIALPGKVEFIETSNPNHRQIIIEPCYPGYGTTIGNALRRVLLSSLPGAAAIGVKIKGADHEFMTLPHVKEDVLELVLNIKKLRLKIFSDEAVKLELDARGEKQVKAGDIKKNSLVEIANPDLVLGNITDMAGKLEMEIFVAKGLGYITVESRESDKHEIGYIEMDSIFSPILSVGVSVENVRVGKMTNWDKLVVNLVTDGTIAPAAAFNNAVDILIAQFNSLTGKVKATAAEIKSELQADKTAEVEEKTVKTEGEEKPKKRGRPKKT</sequence>
<evidence type="ECO:0000256" key="11">
    <source>
        <dbReference type="SAM" id="MobiDB-lite"/>
    </source>
</evidence>
<proteinExistence type="inferred from homology"/>
<comment type="caution">
    <text evidence="13">The sequence shown here is derived from an EMBL/GenBank/DDBJ whole genome shotgun (WGS) entry which is preliminary data.</text>
</comment>
<dbReference type="Proteomes" id="UP000176877">
    <property type="component" value="Unassembled WGS sequence"/>
</dbReference>
<keyword evidence="5" id="KW-0808">Transferase</keyword>
<dbReference type="AlphaFoldDB" id="A0A1F5SAR2"/>
<dbReference type="CDD" id="cd06928">
    <property type="entry name" value="RNAP_alpha_NTD"/>
    <property type="match status" value="1"/>
</dbReference>
<accession>A0A1F5SAR2</accession>
<dbReference type="SMART" id="SM00662">
    <property type="entry name" value="RPOLD"/>
    <property type="match status" value="1"/>
</dbReference>
<evidence type="ECO:0000256" key="8">
    <source>
        <dbReference type="ARBA" id="ARBA00032524"/>
    </source>
</evidence>
<dbReference type="InterPro" id="IPR011262">
    <property type="entry name" value="DNA-dir_RNA_pol_insert"/>
</dbReference>
<keyword evidence="7" id="KW-0804">Transcription</keyword>
<evidence type="ECO:0000256" key="5">
    <source>
        <dbReference type="ARBA" id="ARBA00022679"/>
    </source>
</evidence>
<dbReference type="SUPFAM" id="SSF56553">
    <property type="entry name" value="Insert subdomain of RNA polymerase alpha subunit"/>
    <property type="match status" value="1"/>
</dbReference>
<dbReference type="GO" id="GO:0000428">
    <property type="term" value="C:DNA-directed RNA polymerase complex"/>
    <property type="evidence" value="ECO:0007669"/>
    <property type="project" value="UniProtKB-KW"/>
</dbReference>
<feature type="region of interest" description="Disordered" evidence="11">
    <location>
        <begin position="264"/>
        <end position="289"/>
    </location>
</feature>
<dbReference type="Gene3D" id="3.30.1360.10">
    <property type="entry name" value="RNA polymerase, RBP11-like subunit"/>
    <property type="match status" value="1"/>
</dbReference>
<dbReference type="InterPro" id="IPR036643">
    <property type="entry name" value="RNApol_insert_sf"/>
</dbReference>
<dbReference type="GO" id="GO:0003677">
    <property type="term" value="F:DNA binding"/>
    <property type="evidence" value="ECO:0007669"/>
    <property type="project" value="InterPro"/>
</dbReference>
<reference evidence="13 14" key="1">
    <citation type="journal article" date="2016" name="Nat. Commun.">
        <title>Thousands of microbial genomes shed light on interconnected biogeochemical processes in an aquifer system.</title>
        <authorList>
            <person name="Anantharaman K."/>
            <person name="Brown C.T."/>
            <person name="Hug L.A."/>
            <person name="Sharon I."/>
            <person name="Castelle C.J."/>
            <person name="Probst A.J."/>
            <person name="Thomas B.C."/>
            <person name="Singh A."/>
            <person name="Wilkins M.J."/>
            <person name="Karaoz U."/>
            <person name="Brodie E.L."/>
            <person name="Williams K.H."/>
            <person name="Hubbard S.S."/>
            <person name="Banfield J.F."/>
        </authorList>
    </citation>
    <scope>NUCLEOTIDE SEQUENCE [LARGE SCALE GENOMIC DNA]</scope>
</reference>
<organism evidence="13 14">
    <name type="scientific">Candidatus Falkowbacteria bacterium RIFCSPHIGHO2_02_FULL_42_9</name>
    <dbReference type="NCBI Taxonomy" id="1797986"/>
    <lineage>
        <taxon>Bacteria</taxon>
        <taxon>Candidatus Falkowiibacteriota</taxon>
    </lineage>
</organism>
<evidence type="ECO:0000256" key="1">
    <source>
        <dbReference type="ARBA" id="ARBA00007123"/>
    </source>
</evidence>
<dbReference type="FunFam" id="2.170.120.12:FF:000001">
    <property type="entry name" value="DNA-directed RNA polymerase subunit alpha"/>
    <property type="match status" value="1"/>
</dbReference>
<dbReference type="InterPro" id="IPR011263">
    <property type="entry name" value="DNA-dir_RNA_pol_RpoA/D/Rpb3"/>
</dbReference>
<dbReference type="EC" id="2.7.7.6" evidence="2"/>